<proteinExistence type="predicted"/>
<dbReference type="EMBL" id="GBRH01281876">
    <property type="protein sequence ID" value="JAD16019.1"/>
    <property type="molecule type" value="Transcribed_RNA"/>
</dbReference>
<sequence length="96" mass="10241">MKLTAMRPDRSAPLWYFMVMAGSCTSAVSLRAARQVWNINANASSVAAKDATEEEAIGYLLLLWFFGGEISASSCLRICDGLGGGVSGVFIEGTSW</sequence>
<reference evidence="1" key="2">
    <citation type="journal article" date="2015" name="Data Brief">
        <title>Shoot transcriptome of the giant reed, Arundo donax.</title>
        <authorList>
            <person name="Barrero R.A."/>
            <person name="Guerrero F.D."/>
            <person name="Moolhuijzen P."/>
            <person name="Goolsby J.A."/>
            <person name="Tidwell J."/>
            <person name="Bellgard S.E."/>
            <person name="Bellgard M.I."/>
        </authorList>
    </citation>
    <scope>NUCLEOTIDE SEQUENCE</scope>
    <source>
        <tissue evidence="1">Shoot tissue taken approximately 20 cm above the soil surface</tissue>
    </source>
</reference>
<dbReference type="PROSITE" id="PS51257">
    <property type="entry name" value="PROKAR_LIPOPROTEIN"/>
    <property type="match status" value="1"/>
</dbReference>
<organism evidence="1">
    <name type="scientific">Arundo donax</name>
    <name type="common">Giant reed</name>
    <name type="synonym">Donax arundinaceus</name>
    <dbReference type="NCBI Taxonomy" id="35708"/>
    <lineage>
        <taxon>Eukaryota</taxon>
        <taxon>Viridiplantae</taxon>
        <taxon>Streptophyta</taxon>
        <taxon>Embryophyta</taxon>
        <taxon>Tracheophyta</taxon>
        <taxon>Spermatophyta</taxon>
        <taxon>Magnoliopsida</taxon>
        <taxon>Liliopsida</taxon>
        <taxon>Poales</taxon>
        <taxon>Poaceae</taxon>
        <taxon>PACMAD clade</taxon>
        <taxon>Arundinoideae</taxon>
        <taxon>Arundineae</taxon>
        <taxon>Arundo</taxon>
    </lineage>
</organism>
<reference evidence="1" key="1">
    <citation type="submission" date="2014-09" db="EMBL/GenBank/DDBJ databases">
        <authorList>
            <person name="Magalhaes I.L.F."/>
            <person name="Oliveira U."/>
            <person name="Santos F.R."/>
            <person name="Vidigal T.H.D.A."/>
            <person name="Brescovit A.D."/>
            <person name="Santos A.J."/>
        </authorList>
    </citation>
    <scope>NUCLEOTIDE SEQUENCE</scope>
    <source>
        <tissue evidence="1">Shoot tissue taken approximately 20 cm above the soil surface</tissue>
    </source>
</reference>
<name>A0A0A8XQA0_ARUDO</name>
<evidence type="ECO:0000313" key="1">
    <source>
        <dbReference type="EMBL" id="JAD16019.1"/>
    </source>
</evidence>
<accession>A0A0A8XQA0</accession>
<dbReference type="AlphaFoldDB" id="A0A0A8XQA0"/>
<protein>
    <submittedName>
        <fullName evidence="1">Uncharacterized protein</fullName>
    </submittedName>
</protein>